<reference evidence="2" key="1">
    <citation type="submission" date="2022-11" db="EMBL/GenBank/DDBJ databases">
        <authorList>
            <person name="Petersen C."/>
        </authorList>
    </citation>
    <scope>NUCLEOTIDE SEQUENCE</scope>
    <source>
        <strain evidence="2">IBT 21917</strain>
    </source>
</reference>
<sequence length="475" mass="51343">MASKRAAEGEAGNNGGKRRFSTRLNPLRRLVRGNQGQEATNPGTAQASNGNGNGNGSGSGNGNGSGSGSGKDNDKGKGKAKDNDDAKRPPPLPDYPVQNPPIMDIKKVPNDLDWNPNDLDIDDKDVDANIARCNQRIATGILPQIWENRIGGYLEEKKQKEKQISKLPKGLDQAVYDRLRELEWIKQALGKDKAQPSQIPNVKAVIKAYKSGKLVLGKDQVVYFAGGQQLGAPQAWDQNEYLKIQRANQNRGAFWVEGANSATELNEATSTVIAPQPFKSDDKFTVTFPPFIHEVILQIRIPGSDHALKAAFMDDTGAANTMLHTEDITSLETLDGTQRAPPLGVVTASTPGGRIPVNRYLLEARVMASDGEKPLTKWIQVPVMAVSASLQGYRRSRLSGGWWRHMLYVASAPDNSGNLYVHTTQPGLSDMLPDVDAAQAHAPKTKSDANTVGTASKPAYVGQPKPQAGTNLIQF</sequence>
<dbReference type="AlphaFoldDB" id="A0A9W9LER1"/>
<evidence type="ECO:0000256" key="1">
    <source>
        <dbReference type="SAM" id="MobiDB-lite"/>
    </source>
</evidence>
<evidence type="ECO:0000313" key="2">
    <source>
        <dbReference type="EMBL" id="KAJ5151582.1"/>
    </source>
</evidence>
<name>A0A9W9LER1_9EURO</name>
<comment type="caution">
    <text evidence="2">The sequence shown here is derived from an EMBL/GenBank/DDBJ whole genome shotgun (WGS) entry which is preliminary data.</text>
</comment>
<organism evidence="2 3">
    <name type="scientific">Penicillium capsulatum</name>
    <dbReference type="NCBI Taxonomy" id="69766"/>
    <lineage>
        <taxon>Eukaryota</taxon>
        <taxon>Fungi</taxon>
        <taxon>Dikarya</taxon>
        <taxon>Ascomycota</taxon>
        <taxon>Pezizomycotina</taxon>
        <taxon>Eurotiomycetes</taxon>
        <taxon>Eurotiomycetidae</taxon>
        <taxon>Eurotiales</taxon>
        <taxon>Aspergillaceae</taxon>
        <taxon>Penicillium</taxon>
    </lineage>
</organism>
<feature type="region of interest" description="Disordered" evidence="1">
    <location>
        <begin position="1"/>
        <end position="107"/>
    </location>
</feature>
<feature type="compositionally biased region" description="Gly residues" evidence="1">
    <location>
        <begin position="51"/>
        <end position="69"/>
    </location>
</feature>
<gene>
    <name evidence="2" type="ORF">N7492_009877</name>
</gene>
<evidence type="ECO:0000313" key="3">
    <source>
        <dbReference type="Proteomes" id="UP001146351"/>
    </source>
</evidence>
<feature type="compositionally biased region" description="Basic and acidic residues" evidence="1">
    <location>
        <begin position="71"/>
        <end position="88"/>
    </location>
</feature>
<reference evidence="2" key="2">
    <citation type="journal article" date="2023" name="IMA Fungus">
        <title>Comparative genomic study of the Penicillium genus elucidates a diverse pangenome and 15 lateral gene transfer events.</title>
        <authorList>
            <person name="Petersen C."/>
            <person name="Sorensen T."/>
            <person name="Nielsen M.R."/>
            <person name="Sondergaard T.E."/>
            <person name="Sorensen J.L."/>
            <person name="Fitzpatrick D.A."/>
            <person name="Frisvad J.C."/>
            <person name="Nielsen K.L."/>
        </authorList>
    </citation>
    <scope>NUCLEOTIDE SEQUENCE</scope>
    <source>
        <strain evidence="2">IBT 21917</strain>
    </source>
</reference>
<keyword evidence="3" id="KW-1185">Reference proteome</keyword>
<feature type="region of interest" description="Disordered" evidence="1">
    <location>
        <begin position="439"/>
        <end position="475"/>
    </location>
</feature>
<proteinExistence type="predicted"/>
<feature type="compositionally biased region" description="Polar residues" evidence="1">
    <location>
        <begin position="34"/>
        <end position="46"/>
    </location>
</feature>
<accession>A0A9W9LER1</accession>
<dbReference type="Proteomes" id="UP001146351">
    <property type="component" value="Unassembled WGS sequence"/>
</dbReference>
<dbReference type="EMBL" id="JAPQKO010000008">
    <property type="protein sequence ID" value="KAJ5151582.1"/>
    <property type="molecule type" value="Genomic_DNA"/>
</dbReference>
<dbReference type="OrthoDB" id="4326688at2759"/>
<protein>
    <submittedName>
        <fullName evidence="2">Uncharacterized protein</fullName>
    </submittedName>
</protein>